<dbReference type="PROSITE" id="PS50943">
    <property type="entry name" value="HTH_CROC1"/>
    <property type="match status" value="1"/>
</dbReference>
<dbReference type="RefSeq" id="WP_229804881.1">
    <property type="nucleotide sequence ID" value="NZ_BMYJ01000013.1"/>
</dbReference>
<dbReference type="Proteomes" id="UP000638981">
    <property type="component" value="Unassembled WGS sequence"/>
</dbReference>
<accession>A0A918WQV0</accession>
<dbReference type="Gene3D" id="1.10.260.40">
    <property type="entry name" value="lambda repressor-like DNA-binding domains"/>
    <property type="match status" value="1"/>
</dbReference>
<organism evidence="3 4">
    <name type="scientific">Neogemmobacter tilapiae</name>
    <dbReference type="NCBI Taxonomy" id="875041"/>
    <lineage>
        <taxon>Bacteria</taxon>
        <taxon>Pseudomonadati</taxon>
        <taxon>Pseudomonadota</taxon>
        <taxon>Alphaproteobacteria</taxon>
        <taxon>Rhodobacterales</taxon>
        <taxon>Paracoccaceae</taxon>
        <taxon>Neogemmobacter</taxon>
    </lineage>
</organism>
<reference evidence="3" key="2">
    <citation type="submission" date="2020-09" db="EMBL/GenBank/DDBJ databases">
        <authorList>
            <person name="Sun Q."/>
            <person name="Kim S."/>
        </authorList>
    </citation>
    <scope>NUCLEOTIDE SEQUENCE</scope>
    <source>
        <strain evidence="3">KCTC 23310</strain>
    </source>
</reference>
<evidence type="ECO:0000313" key="3">
    <source>
        <dbReference type="EMBL" id="GHC65672.1"/>
    </source>
</evidence>
<evidence type="ECO:0000259" key="2">
    <source>
        <dbReference type="PROSITE" id="PS50943"/>
    </source>
</evidence>
<dbReference type="Pfam" id="PF01381">
    <property type="entry name" value="HTH_3"/>
    <property type="match status" value="1"/>
</dbReference>
<protein>
    <submittedName>
        <fullName evidence="3">Transcriptional regulator</fullName>
    </submittedName>
</protein>
<proteinExistence type="predicted"/>
<dbReference type="EMBL" id="BMYJ01000013">
    <property type="protein sequence ID" value="GHC65672.1"/>
    <property type="molecule type" value="Genomic_DNA"/>
</dbReference>
<evidence type="ECO:0000256" key="1">
    <source>
        <dbReference type="ARBA" id="ARBA00023125"/>
    </source>
</evidence>
<dbReference type="InterPro" id="IPR001387">
    <property type="entry name" value="Cro/C1-type_HTH"/>
</dbReference>
<dbReference type="AlphaFoldDB" id="A0A918WQV0"/>
<gene>
    <name evidence="3" type="ORF">GCM10007315_32750</name>
</gene>
<dbReference type="GO" id="GO:0003677">
    <property type="term" value="F:DNA binding"/>
    <property type="evidence" value="ECO:0007669"/>
    <property type="project" value="UniProtKB-KW"/>
</dbReference>
<reference evidence="3" key="1">
    <citation type="journal article" date="2014" name="Int. J. Syst. Evol. Microbiol.">
        <title>Complete genome sequence of Corynebacterium casei LMG S-19264T (=DSM 44701T), isolated from a smear-ripened cheese.</title>
        <authorList>
            <consortium name="US DOE Joint Genome Institute (JGI-PGF)"/>
            <person name="Walter F."/>
            <person name="Albersmeier A."/>
            <person name="Kalinowski J."/>
            <person name="Ruckert C."/>
        </authorList>
    </citation>
    <scope>NUCLEOTIDE SEQUENCE</scope>
    <source>
        <strain evidence="3">KCTC 23310</strain>
    </source>
</reference>
<dbReference type="InterPro" id="IPR010982">
    <property type="entry name" value="Lambda_DNA-bd_dom_sf"/>
</dbReference>
<dbReference type="SUPFAM" id="SSF47413">
    <property type="entry name" value="lambda repressor-like DNA-binding domains"/>
    <property type="match status" value="1"/>
</dbReference>
<dbReference type="PANTHER" id="PTHR46558:SF4">
    <property type="entry name" value="DNA-BIDING PHAGE PROTEIN"/>
    <property type="match status" value="1"/>
</dbReference>
<keyword evidence="4" id="KW-1185">Reference proteome</keyword>
<evidence type="ECO:0000313" key="4">
    <source>
        <dbReference type="Proteomes" id="UP000638981"/>
    </source>
</evidence>
<comment type="caution">
    <text evidence="3">The sequence shown here is derived from an EMBL/GenBank/DDBJ whole genome shotgun (WGS) entry which is preliminary data.</text>
</comment>
<name>A0A918WQV0_9RHOB</name>
<feature type="domain" description="HTH cro/C1-type" evidence="2">
    <location>
        <begin position="7"/>
        <end position="61"/>
    </location>
</feature>
<sequence>MSLQNRLRDIRTQRGETQADLAGALGVSRQTVISLEGGRYAPSLELALKIAGHYGQTVESLFWLAPDAGLA</sequence>
<dbReference type="CDD" id="cd00093">
    <property type="entry name" value="HTH_XRE"/>
    <property type="match status" value="1"/>
</dbReference>
<dbReference type="SMART" id="SM00530">
    <property type="entry name" value="HTH_XRE"/>
    <property type="match status" value="1"/>
</dbReference>
<dbReference type="PANTHER" id="PTHR46558">
    <property type="entry name" value="TRACRIPTIONAL REGULATORY PROTEIN-RELATED-RELATED"/>
    <property type="match status" value="1"/>
</dbReference>
<keyword evidence="1" id="KW-0238">DNA-binding</keyword>